<feature type="compositionally biased region" description="Low complexity" evidence="1">
    <location>
        <begin position="468"/>
        <end position="482"/>
    </location>
</feature>
<dbReference type="PANTHER" id="PTHR13382">
    <property type="entry name" value="MITOCHONDRIAL ATP SYNTHASE COUPLING FACTOR B"/>
    <property type="match status" value="1"/>
</dbReference>
<feature type="compositionally biased region" description="Basic residues" evidence="1">
    <location>
        <begin position="90"/>
        <end position="100"/>
    </location>
</feature>
<accession>A0A1I8F4X4</accession>
<dbReference type="InterPro" id="IPR001611">
    <property type="entry name" value="Leu-rich_rpt"/>
</dbReference>
<dbReference type="Pfam" id="PF13516">
    <property type="entry name" value="LRR_6"/>
    <property type="match status" value="1"/>
</dbReference>
<feature type="compositionally biased region" description="Basic residues" evidence="1">
    <location>
        <begin position="36"/>
        <end position="46"/>
    </location>
</feature>
<dbReference type="Proteomes" id="UP000095280">
    <property type="component" value="Unplaced"/>
</dbReference>
<dbReference type="WBParaSite" id="maker-unitig_20699-snap-gene-0.2-mRNA-1">
    <property type="protein sequence ID" value="maker-unitig_20699-snap-gene-0.2-mRNA-1"/>
    <property type="gene ID" value="maker-unitig_20699-snap-gene-0.2"/>
</dbReference>
<protein>
    <submittedName>
        <fullName evidence="3">F-box domain-containing protein</fullName>
    </submittedName>
</protein>
<dbReference type="GO" id="GO:0005737">
    <property type="term" value="C:cytoplasm"/>
    <property type="evidence" value="ECO:0007669"/>
    <property type="project" value="TreeGrafter"/>
</dbReference>
<dbReference type="Gene3D" id="3.80.10.10">
    <property type="entry name" value="Ribonuclease Inhibitor"/>
    <property type="match status" value="2"/>
</dbReference>
<dbReference type="SUPFAM" id="SSF52047">
    <property type="entry name" value="RNI-like"/>
    <property type="match status" value="1"/>
</dbReference>
<organism evidence="2 3">
    <name type="scientific">Macrostomum lignano</name>
    <dbReference type="NCBI Taxonomy" id="282301"/>
    <lineage>
        <taxon>Eukaryota</taxon>
        <taxon>Metazoa</taxon>
        <taxon>Spiralia</taxon>
        <taxon>Lophotrochozoa</taxon>
        <taxon>Platyhelminthes</taxon>
        <taxon>Rhabditophora</taxon>
        <taxon>Macrostomorpha</taxon>
        <taxon>Macrostomida</taxon>
        <taxon>Macrostomidae</taxon>
        <taxon>Macrostomum</taxon>
    </lineage>
</organism>
<dbReference type="InterPro" id="IPR032675">
    <property type="entry name" value="LRR_dom_sf"/>
</dbReference>
<dbReference type="AlphaFoldDB" id="A0A1I8F4X4"/>
<dbReference type="InterPro" id="IPR050648">
    <property type="entry name" value="F-box_LRR-repeat"/>
</dbReference>
<dbReference type="SMART" id="SM00367">
    <property type="entry name" value="LRR_CC"/>
    <property type="match status" value="5"/>
</dbReference>
<name>A0A1I8F4X4_9PLAT</name>
<evidence type="ECO:0000256" key="1">
    <source>
        <dbReference type="SAM" id="MobiDB-lite"/>
    </source>
</evidence>
<evidence type="ECO:0000313" key="2">
    <source>
        <dbReference type="Proteomes" id="UP000095280"/>
    </source>
</evidence>
<feature type="region of interest" description="Disordered" evidence="1">
    <location>
        <begin position="1"/>
        <end position="108"/>
    </location>
</feature>
<sequence length="892" mass="97385">TDTEWCRRSGSSSRAVLYPIGQRLPGQLVAGAPRSGRSRTGRRRGKSGQPAKPTPSQPGRNQLGAAGTRLGRGPPRTSGRALDSPPPIWRSHRRRGRRRGIPQPTGVLAQAAEAPGRLLGFVLMSRVSTNVSNRVLRLVSLRNIQDISKWYPLECHIDDRKCYGMRICTCLSRQCWSGSASAWRAHRPGSAVLRLAMRGDIFEGQCAGADVLDGQSVHWQLLVVVVFDFNNNLISTLTLLSLPMAIDADRWSLGAPAGPEGTLSAIDESSLSMTRDSFIDEEMKPKESPFAIKGVTGLFRRRHGSPSPEMISRAYQHYNRKSFRRHFDSWLQFHLYGGGGWSKSEEFWPKPDGHFFQTKLDRYSAPGWSGPDLGRAARPILQRVLHVSVVRVMFKAWHGVSLEARKTTREYFERLNAATMSPRTRCSASPTGEAATDLSLVSESLRQQILRHLSLADMSRAPARSHLSSEPAAQASTSASPSAPDPPVAKKFLAQSGPMLATQPGRCRDLPLEVFQRCRWQIVQALSLLIYVNLSFTGISDNKPAFKHAGIVRSSGWRCQQLSDRRLAVLAQGQGVHKLELLDRQRGGSGSGLALPFSGALRAVRPAPASPTTASAPSAIAASGLDKNDIITDAPSAIWASLPELHQLCVADCVRVTDQAPSASFATFALLNLADCVRLSDAGAKSIAEASFGCQSLRELNLTNASASTDHGVTAICKKGPGLTHLRLSFCENLTHLSADSLANYCPGLVSLDMSGTGHERFAMSVLGSLSRMRYLYLPTVTDLGLQKLVQQLRYLEHLDLSHCVQLTDGGVRSMSFSCRLLTKLSLRGCRQLTELEHRSTASVIRMTRRIPSVTHSTQDPPGTRAVSTRSVKQLSSVGLIKLTMNITSYCK</sequence>
<proteinExistence type="predicted"/>
<reference evidence="3" key="1">
    <citation type="submission" date="2016-11" db="UniProtKB">
        <authorList>
            <consortium name="WormBaseParasite"/>
        </authorList>
    </citation>
    <scope>IDENTIFICATION</scope>
</reference>
<dbReference type="InterPro" id="IPR006553">
    <property type="entry name" value="Leu-rich_rpt_Cys-con_subtyp"/>
</dbReference>
<feature type="region of interest" description="Disordered" evidence="1">
    <location>
        <begin position="464"/>
        <end position="489"/>
    </location>
</feature>
<keyword evidence="2" id="KW-1185">Reference proteome</keyword>
<evidence type="ECO:0000313" key="3">
    <source>
        <dbReference type="WBParaSite" id="maker-unitig_20699-snap-gene-0.2-mRNA-1"/>
    </source>
</evidence>